<keyword evidence="3" id="KW-1185">Reference proteome</keyword>
<sequence>MPGLDTVRWFSGILVVLHKALGQDVRDGLILRNVTEAVKVPQVRHKGIEPLSAEETKKLLAAAREERFEALYVLAVTTGLREGELPVLSSGATWTWKAGCCASGARSPESRAATLWASPRPPGAVGARA</sequence>
<proteinExistence type="predicted"/>
<dbReference type="SUPFAM" id="SSF56349">
    <property type="entry name" value="DNA breaking-rejoining enzymes"/>
    <property type="match status" value="1"/>
</dbReference>
<evidence type="ECO:0000256" key="1">
    <source>
        <dbReference type="ARBA" id="ARBA00023172"/>
    </source>
</evidence>
<evidence type="ECO:0008006" key="4">
    <source>
        <dbReference type="Google" id="ProtNLM"/>
    </source>
</evidence>
<dbReference type="GO" id="GO:0003677">
    <property type="term" value="F:DNA binding"/>
    <property type="evidence" value="ECO:0007669"/>
    <property type="project" value="InterPro"/>
</dbReference>
<keyword evidence="1" id="KW-0233">DNA recombination</keyword>
<dbReference type="GO" id="GO:0006310">
    <property type="term" value="P:DNA recombination"/>
    <property type="evidence" value="ECO:0007669"/>
    <property type="project" value="UniProtKB-KW"/>
</dbReference>
<gene>
    <name evidence="2" type="ORF">RxyAA322_11220</name>
</gene>
<dbReference type="Proteomes" id="UP000318065">
    <property type="component" value="Chromosome"/>
</dbReference>
<dbReference type="EMBL" id="AP019791">
    <property type="protein sequence ID" value="BBL79268.1"/>
    <property type="molecule type" value="Genomic_DNA"/>
</dbReference>
<reference evidence="2" key="1">
    <citation type="journal article" date="2019" name="Microbiol. Resour. Announc.">
        <title>Complete Genome Sequence of Rubrobacter xylanophilus Strain AA3-22, Isolated from Arima Onsen in Japan.</title>
        <authorList>
            <person name="Tomariguchi N."/>
            <person name="Miyazaki K."/>
        </authorList>
    </citation>
    <scope>NUCLEOTIDE SEQUENCE [LARGE SCALE GENOMIC DNA]</scope>
    <source>
        <strain evidence="2">AA3-22</strain>
    </source>
</reference>
<organism evidence="2 3">
    <name type="scientific">Rubrobacter xylanophilus</name>
    <dbReference type="NCBI Taxonomy" id="49319"/>
    <lineage>
        <taxon>Bacteria</taxon>
        <taxon>Bacillati</taxon>
        <taxon>Actinomycetota</taxon>
        <taxon>Rubrobacteria</taxon>
        <taxon>Rubrobacterales</taxon>
        <taxon>Rubrobacteraceae</taxon>
        <taxon>Rubrobacter</taxon>
    </lineage>
</organism>
<protein>
    <recommendedName>
        <fullName evidence="4">Tyr recombinase domain-containing protein</fullName>
    </recommendedName>
</protein>
<dbReference type="InterPro" id="IPR013762">
    <property type="entry name" value="Integrase-like_cat_sf"/>
</dbReference>
<evidence type="ECO:0000313" key="2">
    <source>
        <dbReference type="EMBL" id="BBL79268.1"/>
    </source>
</evidence>
<dbReference type="Gene3D" id="1.10.443.10">
    <property type="entry name" value="Intergrase catalytic core"/>
    <property type="match status" value="1"/>
</dbReference>
<name>A0A510HH94_9ACTN</name>
<dbReference type="InterPro" id="IPR011010">
    <property type="entry name" value="DNA_brk_join_enz"/>
</dbReference>
<dbReference type="GO" id="GO:0015074">
    <property type="term" value="P:DNA integration"/>
    <property type="evidence" value="ECO:0007669"/>
    <property type="project" value="InterPro"/>
</dbReference>
<accession>A0A510HH94</accession>
<evidence type="ECO:0000313" key="3">
    <source>
        <dbReference type="Proteomes" id="UP000318065"/>
    </source>
</evidence>
<dbReference type="AlphaFoldDB" id="A0A510HH94"/>